<evidence type="ECO:0000256" key="5">
    <source>
        <dbReference type="ARBA" id="ARBA00022839"/>
    </source>
</evidence>
<organism evidence="7 8">
    <name type="scientific">Sodaliphilus pleomorphus</name>
    <dbReference type="NCBI Taxonomy" id="2606626"/>
    <lineage>
        <taxon>Bacteria</taxon>
        <taxon>Pseudomonadati</taxon>
        <taxon>Bacteroidota</taxon>
        <taxon>Bacteroidia</taxon>
        <taxon>Bacteroidales</taxon>
        <taxon>Muribaculaceae</taxon>
        <taxon>Sodaliphilus</taxon>
    </lineage>
</organism>
<evidence type="ECO:0000256" key="4">
    <source>
        <dbReference type="ARBA" id="ARBA00022801"/>
    </source>
</evidence>
<dbReference type="AlphaFoldDB" id="A0A6L5XDI1"/>
<comment type="similarity">
    <text evidence="1">Belongs to the XseB family.</text>
</comment>
<dbReference type="RefSeq" id="WP_154328365.1">
    <property type="nucleotide sequence ID" value="NZ_CP045696.1"/>
</dbReference>
<evidence type="ECO:0000313" key="7">
    <source>
        <dbReference type="EMBL" id="MSS16904.1"/>
    </source>
</evidence>
<evidence type="ECO:0000256" key="3">
    <source>
        <dbReference type="ARBA" id="ARBA00022722"/>
    </source>
</evidence>
<dbReference type="SUPFAM" id="SSF116842">
    <property type="entry name" value="XseB-like"/>
    <property type="match status" value="1"/>
</dbReference>
<proteinExistence type="inferred from homology"/>
<dbReference type="EC" id="3.1.11.6" evidence="6"/>
<protein>
    <recommendedName>
        <fullName evidence="6">Exodeoxyribonuclease VII small subunit</fullName>
        <ecNumber evidence="6">3.1.11.6</ecNumber>
    </recommendedName>
</protein>
<evidence type="ECO:0000256" key="6">
    <source>
        <dbReference type="NCBIfam" id="TIGR01280"/>
    </source>
</evidence>
<dbReference type="GO" id="GO:0006308">
    <property type="term" value="P:DNA catabolic process"/>
    <property type="evidence" value="ECO:0007669"/>
    <property type="project" value="UniProtKB-UniRule"/>
</dbReference>
<evidence type="ECO:0000313" key="8">
    <source>
        <dbReference type="Proteomes" id="UP000483362"/>
    </source>
</evidence>
<accession>A0A6L5XDI1</accession>
<dbReference type="EMBL" id="VULT01000004">
    <property type="protein sequence ID" value="MSS16904.1"/>
    <property type="molecule type" value="Genomic_DNA"/>
</dbReference>
<name>A0A6L5XDI1_9BACT</name>
<keyword evidence="2" id="KW-0963">Cytoplasm</keyword>
<dbReference type="GO" id="GO:0008855">
    <property type="term" value="F:exodeoxyribonuclease VII activity"/>
    <property type="evidence" value="ECO:0007669"/>
    <property type="project" value="UniProtKB-UniRule"/>
</dbReference>
<keyword evidence="4 7" id="KW-0378">Hydrolase</keyword>
<dbReference type="Proteomes" id="UP000483362">
    <property type="component" value="Unassembled WGS sequence"/>
</dbReference>
<gene>
    <name evidence="7" type="primary">xseB</name>
    <name evidence="7" type="ORF">FYJ29_03860</name>
</gene>
<keyword evidence="5" id="KW-0269">Exonuclease</keyword>
<keyword evidence="8" id="KW-1185">Reference proteome</keyword>
<dbReference type="GO" id="GO:0009318">
    <property type="term" value="C:exodeoxyribonuclease VII complex"/>
    <property type="evidence" value="ECO:0007669"/>
    <property type="project" value="UniProtKB-UniRule"/>
</dbReference>
<dbReference type="InterPro" id="IPR003761">
    <property type="entry name" value="Exonuc_VII_S"/>
</dbReference>
<evidence type="ECO:0000256" key="2">
    <source>
        <dbReference type="ARBA" id="ARBA00022490"/>
    </source>
</evidence>
<sequence>MEEDINKLTYSEAVGELEHIVQQMQSNDCSIDNLSKLTARSLQLLKVCKAKLTTTDEELKKILKELDDNK</sequence>
<dbReference type="NCBIfam" id="TIGR01280">
    <property type="entry name" value="xseB"/>
    <property type="match status" value="1"/>
</dbReference>
<dbReference type="Gene3D" id="1.10.287.1040">
    <property type="entry name" value="Exonuclease VII, small subunit"/>
    <property type="match status" value="1"/>
</dbReference>
<dbReference type="Pfam" id="PF02609">
    <property type="entry name" value="Exonuc_VII_S"/>
    <property type="match status" value="1"/>
</dbReference>
<evidence type="ECO:0000256" key="1">
    <source>
        <dbReference type="ARBA" id="ARBA00009998"/>
    </source>
</evidence>
<dbReference type="InterPro" id="IPR037004">
    <property type="entry name" value="Exonuc_VII_ssu_sf"/>
</dbReference>
<keyword evidence="3" id="KW-0540">Nuclease</keyword>
<reference evidence="7 8" key="1">
    <citation type="submission" date="2019-08" db="EMBL/GenBank/DDBJ databases">
        <title>In-depth cultivation of the pig gut microbiome towards novel bacterial diversity and tailored functional studies.</title>
        <authorList>
            <person name="Wylensek D."/>
            <person name="Hitch T.C.A."/>
            <person name="Clavel T."/>
        </authorList>
    </citation>
    <scope>NUCLEOTIDE SEQUENCE [LARGE SCALE GENOMIC DNA]</scope>
    <source>
        <strain evidence="7 8">Oil-RF-744-WCA-WT-10</strain>
    </source>
</reference>
<comment type="caution">
    <text evidence="7">The sequence shown here is derived from an EMBL/GenBank/DDBJ whole genome shotgun (WGS) entry which is preliminary data.</text>
</comment>